<feature type="region of interest" description="Disordered" evidence="1">
    <location>
        <begin position="1"/>
        <end position="67"/>
    </location>
</feature>
<sequence length="87" mass="9903">MEGERGRGMISLAAGEGEGRKEKGGFGKRRKEDDWRADRCEERGNVTEGRRPKGKTEGGKGAEETSEKCWRERWRKGLYGEVEERGE</sequence>
<comment type="caution">
    <text evidence="2">The sequence shown here is derived from an EMBL/GenBank/DDBJ whole genome shotgun (WGS) entry which is preliminary data.</text>
</comment>
<name>A0A5B7INP7_PORTR</name>
<dbReference type="EMBL" id="VSRR010070704">
    <property type="protein sequence ID" value="MPC86180.1"/>
    <property type="molecule type" value="Genomic_DNA"/>
</dbReference>
<proteinExistence type="predicted"/>
<evidence type="ECO:0000256" key="1">
    <source>
        <dbReference type="SAM" id="MobiDB-lite"/>
    </source>
</evidence>
<dbReference type="AlphaFoldDB" id="A0A5B7INP7"/>
<protein>
    <submittedName>
        <fullName evidence="2">Uncharacterized protein</fullName>
    </submittedName>
</protein>
<organism evidence="2 3">
    <name type="scientific">Portunus trituberculatus</name>
    <name type="common">Swimming crab</name>
    <name type="synonym">Neptunus trituberculatus</name>
    <dbReference type="NCBI Taxonomy" id="210409"/>
    <lineage>
        <taxon>Eukaryota</taxon>
        <taxon>Metazoa</taxon>
        <taxon>Ecdysozoa</taxon>
        <taxon>Arthropoda</taxon>
        <taxon>Crustacea</taxon>
        <taxon>Multicrustacea</taxon>
        <taxon>Malacostraca</taxon>
        <taxon>Eumalacostraca</taxon>
        <taxon>Eucarida</taxon>
        <taxon>Decapoda</taxon>
        <taxon>Pleocyemata</taxon>
        <taxon>Brachyura</taxon>
        <taxon>Eubrachyura</taxon>
        <taxon>Portunoidea</taxon>
        <taxon>Portunidae</taxon>
        <taxon>Portuninae</taxon>
        <taxon>Portunus</taxon>
    </lineage>
</organism>
<accession>A0A5B7INP7</accession>
<reference evidence="2 3" key="1">
    <citation type="submission" date="2019-05" db="EMBL/GenBank/DDBJ databases">
        <title>Another draft genome of Portunus trituberculatus and its Hox gene families provides insights of decapod evolution.</title>
        <authorList>
            <person name="Jeong J.-H."/>
            <person name="Song I."/>
            <person name="Kim S."/>
            <person name="Choi T."/>
            <person name="Kim D."/>
            <person name="Ryu S."/>
            <person name="Kim W."/>
        </authorList>
    </citation>
    <scope>NUCLEOTIDE SEQUENCE [LARGE SCALE GENOMIC DNA]</scope>
    <source>
        <tissue evidence="2">Muscle</tissue>
    </source>
</reference>
<evidence type="ECO:0000313" key="2">
    <source>
        <dbReference type="EMBL" id="MPC86180.1"/>
    </source>
</evidence>
<keyword evidence="3" id="KW-1185">Reference proteome</keyword>
<feature type="compositionally biased region" description="Basic and acidic residues" evidence="1">
    <location>
        <begin position="17"/>
        <end position="67"/>
    </location>
</feature>
<evidence type="ECO:0000313" key="3">
    <source>
        <dbReference type="Proteomes" id="UP000324222"/>
    </source>
</evidence>
<gene>
    <name evidence="2" type="ORF">E2C01_080996</name>
</gene>
<dbReference type="Proteomes" id="UP000324222">
    <property type="component" value="Unassembled WGS sequence"/>
</dbReference>